<organism evidence="2 3">
    <name type="scientific">Saccharothrix xinjiangensis</name>
    <dbReference type="NCBI Taxonomy" id="204798"/>
    <lineage>
        <taxon>Bacteria</taxon>
        <taxon>Bacillati</taxon>
        <taxon>Actinomycetota</taxon>
        <taxon>Actinomycetes</taxon>
        <taxon>Pseudonocardiales</taxon>
        <taxon>Pseudonocardiaceae</taxon>
        <taxon>Saccharothrix</taxon>
    </lineage>
</organism>
<dbReference type="EMBL" id="JBHSJB010000027">
    <property type="protein sequence ID" value="MFC5057461.1"/>
    <property type="molecule type" value="Genomic_DNA"/>
</dbReference>
<gene>
    <name evidence="2" type="ORF">ACFPFM_27415</name>
</gene>
<dbReference type="Proteomes" id="UP001595833">
    <property type="component" value="Unassembled WGS sequence"/>
</dbReference>
<keyword evidence="3" id="KW-1185">Reference proteome</keyword>
<evidence type="ECO:0000313" key="2">
    <source>
        <dbReference type="EMBL" id="MFC5057461.1"/>
    </source>
</evidence>
<name>A0ABV9Y9Z4_9PSEU</name>
<proteinExistence type="predicted"/>
<comment type="caution">
    <text evidence="2">The sequence shown here is derived from an EMBL/GenBank/DDBJ whole genome shotgun (WGS) entry which is preliminary data.</text>
</comment>
<sequence>MGKHRLGTSDGSQWGGPDLLTGAATQTDAERVEPVSEPVAEDQRPW</sequence>
<dbReference type="RefSeq" id="WP_344037004.1">
    <property type="nucleotide sequence ID" value="NZ_BAAAKE010000006.1"/>
</dbReference>
<accession>A0ABV9Y9Z4</accession>
<evidence type="ECO:0000256" key="1">
    <source>
        <dbReference type="SAM" id="MobiDB-lite"/>
    </source>
</evidence>
<reference evidence="3" key="1">
    <citation type="journal article" date="2019" name="Int. J. Syst. Evol. Microbiol.">
        <title>The Global Catalogue of Microorganisms (GCM) 10K type strain sequencing project: providing services to taxonomists for standard genome sequencing and annotation.</title>
        <authorList>
            <consortium name="The Broad Institute Genomics Platform"/>
            <consortium name="The Broad Institute Genome Sequencing Center for Infectious Disease"/>
            <person name="Wu L."/>
            <person name="Ma J."/>
        </authorList>
    </citation>
    <scope>NUCLEOTIDE SEQUENCE [LARGE SCALE GENOMIC DNA]</scope>
    <source>
        <strain evidence="3">KCTC 12848</strain>
    </source>
</reference>
<feature type="region of interest" description="Disordered" evidence="1">
    <location>
        <begin position="1"/>
        <end position="46"/>
    </location>
</feature>
<evidence type="ECO:0000313" key="3">
    <source>
        <dbReference type="Proteomes" id="UP001595833"/>
    </source>
</evidence>
<protein>
    <submittedName>
        <fullName evidence="2">Uncharacterized protein</fullName>
    </submittedName>
</protein>